<dbReference type="AlphaFoldDB" id="A0A922MQQ6"/>
<evidence type="ECO:0000313" key="1">
    <source>
        <dbReference type="EMBL" id="KAH9640868.1"/>
    </source>
</evidence>
<dbReference type="EMBL" id="JACEFF010000271">
    <property type="protein sequence ID" value="KAH9640868.1"/>
    <property type="molecule type" value="Genomic_DNA"/>
</dbReference>
<proteinExistence type="predicted"/>
<protein>
    <submittedName>
        <fullName evidence="1">Uncharacterized protein</fullName>
    </submittedName>
</protein>
<evidence type="ECO:0000313" key="2">
    <source>
        <dbReference type="Proteomes" id="UP000814243"/>
    </source>
</evidence>
<organism evidence="1 2">
    <name type="scientific">Spodoptera exigua</name>
    <name type="common">Beet armyworm</name>
    <name type="synonym">Noctua fulgens</name>
    <dbReference type="NCBI Taxonomy" id="7107"/>
    <lineage>
        <taxon>Eukaryota</taxon>
        <taxon>Metazoa</taxon>
        <taxon>Ecdysozoa</taxon>
        <taxon>Arthropoda</taxon>
        <taxon>Hexapoda</taxon>
        <taxon>Insecta</taxon>
        <taxon>Pterygota</taxon>
        <taxon>Neoptera</taxon>
        <taxon>Endopterygota</taxon>
        <taxon>Lepidoptera</taxon>
        <taxon>Glossata</taxon>
        <taxon>Ditrysia</taxon>
        <taxon>Noctuoidea</taxon>
        <taxon>Noctuidae</taxon>
        <taxon>Amphipyrinae</taxon>
        <taxon>Spodoptera</taxon>
    </lineage>
</organism>
<dbReference type="Proteomes" id="UP000814243">
    <property type="component" value="Unassembled WGS sequence"/>
</dbReference>
<accession>A0A922MQQ6</accession>
<name>A0A922MQQ6_SPOEX</name>
<reference evidence="1" key="1">
    <citation type="journal article" date="2021" name="G3 (Bethesda)">
        <title>Genome and transcriptome analysis of the beet armyworm Spodoptera exigua reveals targets for pest control. .</title>
        <authorList>
            <person name="Simon S."/>
            <person name="Breeschoten T."/>
            <person name="Jansen H.J."/>
            <person name="Dirks R.P."/>
            <person name="Schranz M.E."/>
            <person name="Ros V.I.D."/>
        </authorList>
    </citation>
    <scope>NUCLEOTIDE SEQUENCE</scope>
    <source>
        <strain evidence="1">TB_SE_WUR_2020</strain>
    </source>
</reference>
<sequence length="158" mass="18349">MRTCKKNKPLQVHRMEAKDFLGSANLENTITNRKKSITGEKISWLKTKEILLKKEAMFSLFMRQSLEDDYEEVDLKKRQRGRQRLISRDMMNMLWPNGKPIAAAKLSDIRSLMHLMPRDAHTFYKNLTGDNNVEDDIDGLGVEPDFEVEFEAEESSIA</sequence>
<comment type="caution">
    <text evidence="1">The sequence shown here is derived from an EMBL/GenBank/DDBJ whole genome shotgun (WGS) entry which is preliminary data.</text>
</comment>
<gene>
    <name evidence="1" type="ORF">HF086_015207</name>
</gene>